<evidence type="ECO:0000256" key="1">
    <source>
        <dbReference type="ARBA" id="ARBA00000085"/>
    </source>
</evidence>
<proteinExistence type="predicted"/>
<dbReference type="InterPro" id="IPR003661">
    <property type="entry name" value="HisK_dim/P_dom"/>
</dbReference>
<evidence type="ECO:0000256" key="3">
    <source>
        <dbReference type="ARBA" id="ARBA00022553"/>
    </source>
</evidence>
<dbReference type="InterPro" id="IPR036097">
    <property type="entry name" value="HisK_dim/P_sf"/>
</dbReference>
<keyword evidence="3 4" id="KW-0597">Phosphoprotein</keyword>
<dbReference type="Gene3D" id="3.30.565.10">
    <property type="entry name" value="Histidine kinase-like ATPase, C-terminal domain"/>
    <property type="match status" value="1"/>
</dbReference>
<feature type="coiled-coil region" evidence="5">
    <location>
        <begin position="177"/>
        <end position="207"/>
    </location>
</feature>
<feature type="domain" description="Histidine kinase" evidence="7">
    <location>
        <begin position="213"/>
        <end position="437"/>
    </location>
</feature>
<dbReference type="EC" id="2.7.13.3" evidence="2"/>
<dbReference type="InterPro" id="IPR005467">
    <property type="entry name" value="His_kinase_dom"/>
</dbReference>
<dbReference type="Gene3D" id="3.40.50.2300">
    <property type="match status" value="1"/>
</dbReference>
<evidence type="ECO:0000259" key="7">
    <source>
        <dbReference type="PROSITE" id="PS50109"/>
    </source>
</evidence>
<organism evidence="9 10">
    <name type="scientific">Asticcacaulis taihuensis</name>
    <dbReference type="NCBI Taxonomy" id="260084"/>
    <lineage>
        <taxon>Bacteria</taxon>
        <taxon>Pseudomonadati</taxon>
        <taxon>Pseudomonadota</taxon>
        <taxon>Alphaproteobacteria</taxon>
        <taxon>Caulobacterales</taxon>
        <taxon>Caulobacteraceae</taxon>
        <taxon>Asticcacaulis</taxon>
    </lineage>
</organism>
<dbReference type="PRINTS" id="PR00344">
    <property type="entry name" value="BCTRLSENSOR"/>
</dbReference>
<dbReference type="InterPro" id="IPR004358">
    <property type="entry name" value="Sig_transdc_His_kin-like_C"/>
</dbReference>
<feature type="domain" description="Response regulatory" evidence="8">
    <location>
        <begin position="459"/>
        <end position="574"/>
    </location>
</feature>
<dbReference type="SUPFAM" id="SSF55874">
    <property type="entry name" value="ATPase domain of HSP90 chaperone/DNA topoisomerase II/histidine kinase"/>
    <property type="match status" value="1"/>
</dbReference>
<accession>A0A1G4QH07</accession>
<evidence type="ECO:0000313" key="10">
    <source>
        <dbReference type="Proteomes" id="UP000199150"/>
    </source>
</evidence>
<dbReference type="PROSITE" id="PS50110">
    <property type="entry name" value="RESPONSE_REGULATORY"/>
    <property type="match status" value="1"/>
</dbReference>
<dbReference type="InterPro" id="IPR003594">
    <property type="entry name" value="HATPase_dom"/>
</dbReference>
<evidence type="ECO:0000256" key="6">
    <source>
        <dbReference type="SAM" id="Phobius"/>
    </source>
</evidence>
<dbReference type="InterPro" id="IPR033417">
    <property type="entry name" value="CHASE8"/>
</dbReference>
<dbReference type="PROSITE" id="PS50109">
    <property type="entry name" value="HIS_KIN"/>
    <property type="match status" value="1"/>
</dbReference>
<dbReference type="InterPro" id="IPR011006">
    <property type="entry name" value="CheY-like_superfamily"/>
</dbReference>
<keyword evidence="5" id="KW-0175">Coiled coil</keyword>
<dbReference type="SMART" id="SM00388">
    <property type="entry name" value="HisKA"/>
    <property type="match status" value="1"/>
</dbReference>
<dbReference type="PANTHER" id="PTHR43065">
    <property type="entry name" value="SENSOR HISTIDINE KINASE"/>
    <property type="match status" value="1"/>
</dbReference>
<dbReference type="Proteomes" id="UP000199150">
    <property type="component" value="Unassembled WGS sequence"/>
</dbReference>
<dbReference type="SMART" id="SM00448">
    <property type="entry name" value="REC"/>
    <property type="match status" value="1"/>
</dbReference>
<keyword evidence="9" id="KW-0418">Kinase</keyword>
<gene>
    <name evidence="9" type="ORF">SAMN02927928_1235</name>
</gene>
<sequence length="579" mass="62779">MKRVSNRMMQVIDHHRTAFVGLGLTVLVLASVAAGLYSENLHQRQVIQAARVQASIVADSLSGALAFGDQATVSQITTAIRANPEIEALIVLDDKGIPVAHYGETIALLNGRNELRTSDGFTVRVPVAEKGVVLGTVILKQRSEPLELRLARYAGAALLLVAGLSMLTIMAFDTRALARGNRRLREVMEERERAEAALRQSQKMEALGRLTGGIAHDFNNMLAVIIGNLDLFIRRYPDADPKMLRFVSGSQEAARRAAALTQRLLAFSRRQPLDPKATDIGRSIADLSDILRRTLGDAISIETLRAPGLWRANVDTSQFETAVINLTVNARDAMPEGGKLLIECANARLDQSHAEAGDDVTPGDYVMVSVTDTGTGMSPEILSQVFEPFFTTKPVGLGTGLGLSQVHGFVKQSGGHVSLSSEVGRGTTVSLYLPRSLEVSDVPVADRIVRAEHGRRDKIVLVVDDEAGVRDFVCEALTDLGYDVLSAENADQALDIFEEGTRIDILLTDVLMPGRSGRELADEALAHQKDLHVLFMTGYAQDAIVHNGKLDAGTRLVKKPFTIEQIGAELERLERTGDS</sequence>
<dbReference type="SUPFAM" id="SSF52172">
    <property type="entry name" value="CheY-like"/>
    <property type="match status" value="1"/>
</dbReference>
<keyword evidence="6" id="KW-0812">Transmembrane</keyword>
<dbReference type="SMART" id="SM00387">
    <property type="entry name" value="HATPase_c"/>
    <property type="match status" value="1"/>
</dbReference>
<evidence type="ECO:0000313" key="9">
    <source>
        <dbReference type="EMBL" id="SCW43886.1"/>
    </source>
</evidence>
<dbReference type="CDD" id="cd00082">
    <property type="entry name" value="HisKA"/>
    <property type="match status" value="1"/>
</dbReference>
<evidence type="ECO:0000256" key="5">
    <source>
        <dbReference type="SAM" id="Coils"/>
    </source>
</evidence>
<feature type="transmembrane region" description="Helical" evidence="6">
    <location>
        <begin position="150"/>
        <end position="172"/>
    </location>
</feature>
<comment type="catalytic activity">
    <reaction evidence="1">
        <text>ATP + protein L-histidine = ADP + protein N-phospho-L-histidine.</text>
        <dbReference type="EC" id="2.7.13.3"/>
    </reaction>
</comment>
<name>A0A1G4QH07_9CAUL</name>
<dbReference type="Gene3D" id="1.10.287.130">
    <property type="match status" value="1"/>
</dbReference>
<feature type="modified residue" description="4-aspartylphosphate" evidence="4">
    <location>
        <position position="509"/>
    </location>
</feature>
<evidence type="ECO:0000256" key="2">
    <source>
        <dbReference type="ARBA" id="ARBA00012438"/>
    </source>
</evidence>
<dbReference type="SUPFAM" id="SSF47384">
    <property type="entry name" value="Homodimeric domain of signal transducing histidine kinase"/>
    <property type="match status" value="1"/>
</dbReference>
<evidence type="ECO:0000259" key="8">
    <source>
        <dbReference type="PROSITE" id="PS50110"/>
    </source>
</evidence>
<dbReference type="Pfam" id="PF00512">
    <property type="entry name" value="HisKA"/>
    <property type="match status" value="1"/>
</dbReference>
<dbReference type="GO" id="GO:0000155">
    <property type="term" value="F:phosphorelay sensor kinase activity"/>
    <property type="evidence" value="ECO:0007669"/>
    <property type="project" value="InterPro"/>
</dbReference>
<keyword evidence="6" id="KW-0472">Membrane</keyword>
<keyword evidence="9" id="KW-0808">Transferase</keyword>
<dbReference type="RefSeq" id="WP_090644926.1">
    <property type="nucleotide sequence ID" value="NZ_CBCRYE010000001.1"/>
</dbReference>
<dbReference type="Pfam" id="PF17152">
    <property type="entry name" value="CHASE8"/>
    <property type="match status" value="1"/>
</dbReference>
<dbReference type="Pfam" id="PF00072">
    <property type="entry name" value="Response_reg"/>
    <property type="match status" value="1"/>
</dbReference>
<keyword evidence="6" id="KW-1133">Transmembrane helix</keyword>
<dbReference type="InterPro" id="IPR036890">
    <property type="entry name" value="HATPase_C_sf"/>
</dbReference>
<dbReference type="STRING" id="260084.SAMN02927928_1235"/>
<dbReference type="EMBL" id="FMTS01000001">
    <property type="protein sequence ID" value="SCW43886.1"/>
    <property type="molecule type" value="Genomic_DNA"/>
</dbReference>
<dbReference type="InterPro" id="IPR001789">
    <property type="entry name" value="Sig_transdc_resp-reg_receiver"/>
</dbReference>
<protein>
    <recommendedName>
        <fullName evidence="2">histidine kinase</fullName>
        <ecNumber evidence="2">2.7.13.3</ecNumber>
    </recommendedName>
</protein>
<dbReference type="AlphaFoldDB" id="A0A1G4QH07"/>
<dbReference type="PANTHER" id="PTHR43065:SF49">
    <property type="entry name" value="HISTIDINE KINASE"/>
    <property type="match status" value="1"/>
</dbReference>
<keyword evidence="10" id="KW-1185">Reference proteome</keyword>
<evidence type="ECO:0000256" key="4">
    <source>
        <dbReference type="PROSITE-ProRule" id="PRU00169"/>
    </source>
</evidence>
<reference evidence="10" key="1">
    <citation type="submission" date="2016-10" db="EMBL/GenBank/DDBJ databases">
        <authorList>
            <person name="Varghese N."/>
            <person name="Submissions S."/>
        </authorList>
    </citation>
    <scope>NUCLEOTIDE SEQUENCE [LARGE SCALE GENOMIC DNA]</scope>
    <source>
        <strain evidence="10">CGMCC 1.3431</strain>
    </source>
</reference>
<dbReference type="OrthoDB" id="9796100at2"/>
<dbReference type="Pfam" id="PF02518">
    <property type="entry name" value="HATPase_c"/>
    <property type="match status" value="1"/>
</dbReference>